<dbReference type="OrthoDB" id="5705574at2"/>
<name>W6T7D1_9LACO</name>
<proteinExistence type="predicted"/>
<reference evidence="1 2" key="1">
    <citation type="journal article" date="2014" name="Genome Announc.">
        <title>Genome Sequence of Lactobacillus fabifermentans Strain T30PCM01, Isolated from Fermenting Grape Marc.</title>
        <authorList>
            <person name="Treu L."/>
            <person name="Vendramin V."/>
            <person name="Bovo B."/>
            <person name="Giacomini A."/>
            <person name="Corich V."/>
            <person name="Campanaro S."/>
        </authorList>
    </citation>
    <scope>NUCLEOTIDE SEQUENCE [LARGE SCALE GENOMIC DNA]</scope>
    <source>
        <strain evidence="1 2">T30PCM01</strain>
    </source>
</reference>
<protein>
    <submittedName>
        <fullName evidence="1">Uncharacterized protein</fullName>
    </submittedName>
</protein>
<organism evidence="1 2">
    <name type="scientific">Lactiplantibacillus fabifermentans T30PCM01</name>
    <dbReference type="NCBI Taxonomy" id="1400520"/>
    <lineage>
        <taxon>Bacteria</taxon>
        <taxon>Bacillati</taxon>
        <taxon>Bacillota</taxon>
        <taxon>Bacilli</taxon>
        <taxon>Lactobacillales</taxon>
        <taxon>Lactobacillaceae</taxon>
        <taxon>Lactiplantibacillus</taxon>
    </lineage>
</organism>
<dbReference type="AlphaFoldDB" id="W6T7D1"/>
<evidence type="ECO:0000313" key="2">
    <source>
        <dbReference type="Proteomes" id="UP000019247"/>
    </source>
</evidence>
<gene>
    <name evidence="1" type="ORF">LFAB_08395</name>
</gene>
<dbReference type="PATRIC" id="fig|1400520.3.peg.1646"/>
<evidence type="ECO:0000313" key="1">
    <source>
        <dbReference type="EMBL" id="ETY74191.1"/>
    </source>
</evidence>
<dbReference type="Proteomes" id="UP000019247">
    <property type="component" value="Unassembled WGS sequence"/>
</dbReference>
<dbReference type="HOGENOM" id="CLU_2316709_0_0_9"/>
<comment type="caution">
    <text evidence="1">The sequence shown here is derived from an EMBL/GenBank/DDBJ whole genome shotgun (WGS) entry which is preliminary data.</text>
</comment>
<dbReference type="EMBL" id="AWWK01000036">
    <property type="protein sequence ID" value="ETY74191.1"/>
    <property type="molecule type" value="Genomic_DNA"/>
</dbReference>
<sequence length="99" mass="11277">MVRLQKIVVTPFSFKIQFSCGSAVMEAAVPVALARHAFSRTYGTDIFEDWRAWPSFKVRFETAFWLEPVATATGITADPQRQFQLDSTNFVLNRRHHGA</sequence>
<accession>W6T7D1</accession>